<keyword evidence="3 5" id="KW-0067">ATP-binding</keyword>
<evidence type="ECO:0000313" key="5">
    <source>
        <dbReference type="EMBL" id="MCQ4813697.1"/>
    </source>
</evidence>
<keyword evidence="6" id="KW-1185">Reference proteome</keyword>
<comment type="caution">
    <text evidence="5">The sequence shown here is derived from an EMBL/GenBank/DDBJ whole genome shotgun (WGS) entry which is preliminary data.</text>
</comment>
<dbReference type="SMART" id="SM00382">
    <property type="entry name" value="AAA"/>
    <property type="match status" value="1"/>
</dbReference>
<accession>A0AAW5K628</accession>
<organism evidence="5 6">
    <name type="scientific">Cloacibacillus evryensis</name>
    <dbReference type="NCBI Taxonomy" id="508460"/>
    <lineage>
        <taxon>Bacteria</taxon>
        <taxon>Thermotogati</taxon>
        <taxon>Synergistota</taxon>
        <taxon>Synergistia</taxon>
        <taxon>Synergistales</taxon>
        <taxon>Synergistaceae</taxon>
        <taxon>Cloacibacillus</taxon>
    </lineage>
</organism>
<gene>
    <name evidence="5" type="ORF">NE630_04555</name>
</gene>
<keyword evidence="1" id="KW-0813">Transport</keyword>
<dbReference type="AlphaFoldDB" id="A0AAW5K628"/>
<dbReference type="Proteomes" id="UP001205919">
    <property type="component" value="Unassembled WGS sequence"/>
</dbReference>
<dbReference type="InterPro" id="IPR027417">
    <property type="entry name" value="P-loop_NTPase"/>
</dbReference>
<dbReference type="SUPFAM" id="SSF52540">
    <property type="entry name" value="P-loop containing nucleoside triphosphate hydrolases"/>
    <property type="match status" value="1"/>
</dbReference>
<proteinExistence type="predicted"/>
<dbReference type="PANTHER" id="PTHR43553">
    <property type="entry name" value="HEAVY METAL TRANSPORTER"/>
    <property type="match status" value="1"/>
</dbReference>
<dbReference type="InterPro" id="IPR015856">
    <property type="entry name" value="ABC_transpr_CbiO/EcfA_su"/>
</dbReference>
<dbReference type="GO" id="GO:0042626">
    <property type="term" value="F:ATPase-coupled transmembrane transporter activity"/>
    <property type="evidence" value="ECO:0007669"/>
    <property type="project" value="TreeGrafter"/>
</dbReference>
<evidence type="ECO:0000313" key="6">
    <source>
        <dbReference type="Proteomes" id="UP001205919"/>
    </source>
</evidence>
<dbReference type="InterPro" id="IPR003439">
    <property type="entry name" value="ABC_transporter-like_ATP-bd"/>
</dbReference>
<dbReference type="Pfam" id="PF00005">
    <property type="entry name" value="ABC_tran"/>
    <property type="match status" value="1"/>
</dbReference>
<dbReference type="InterPro" id="IPR050095">
    <property type="entry name" value="ECF_ABC_transporter_ATP-bd"/>
</dbReference>
<dbReference type="GO" id="GO:0016887">
    <property type="term" value="F:ATP hydrolysis activity"/>
    <property type="evidence" value="ECO:0007669"/>
    <property type="project" value="InterPro"/>
</dbReference>
<keyword evidence="2" id="KW-0547">Nucleotide-binding</keyword>
<evidence type="ECO:0000256" key="2">
    <source>
        <dbReference type="ARBA" id="ARBA00022741"/>
    </source>
</evidence>
<sequence>MISVENLSFIYDGSERRALNEISLRIPRGAFVGVTGASRSGKSTLLRAMAGIVPHYLRGRFFGAVKVGGLDTLDTAPQQIAHIVGFVGEDIESQMICETVEEELLFGLENFAVPREEIEPRLAAALEMLSISPLRGRKISSLSGGQRQKTALAAMLALSPQVLILDNPSAELDPAATESLYDALAALNSRGMTVIAAEQKVGTLCRFATQMIVMDDGGALLCGAAQQVMNDTAALAAAGVMRPRRIELGARLRAEGLYDGDMPLDIPRAAAMVRGICNDRV</sequence>
<dbReference type="CDD" id="cd03225">
    <property type="entry name" value="ABC_cobalt_CbiO_domain1"/>
    <property type="match status" value="1"/>
</dbReference>
<dbReference type="EMBL" id="JANFYT010000007">
    <property type="protein sequence ID" value="MCQ4813697.1"/>
    <property type="molecule type" value="Genomic_DNA"/>
</dbReference>
<evidence type="ECO:0000256" key="3">
    <source>
        <dbReference type="ARBA" id="ARBA00022840"/>
    </source>
</evidence>
<dbReference type="GO" id="GO:0043190">
    <property type="term" value="C:ATP-binding cassette (ABC) transporter complex"/>
    <property type="evidence" value="ECO:0007669"/>
    <property type="project" value="TreeGrafter"/>
</dbReference>
<dbReference type="PROSITE" id="PS50893">
    <property type="entry name" value="ABC_TRANSPORTER_2"/>
    <property type="match status" value="1"/>
</dbReference>
<feature type="domain" description="ABC transporter" evidence="4">
    <location>
        <begin position="2"/>
        <end position="241"/>
    </location>
</feature>
<name>A0AAW5K628_9BACT</name>
<dbReference type="GO" id="GO:0005524">
    <property type="term" value="F:ATP binding"/>
    <property type="evidence" value="ECO:0007669"/>
    <property type="project" value="UniProtKB-KW"/>
</dbReference>
<dbReference type="Gene3D" id="3.40.50.300">
    <property type="entry name" value="P-loop containing nucleotide triphosphate hydrolases"/>
    <property type="match status" value="1"/>
</dbReference>
<dbReference type="InterPro" id="IPR003593">
    <property type="entry name" value="AAA+_ATPase"/>
</dbReference>
<dbReference type="RefSeq" id="WP_034441227.1">
    <property type="nucleotide sequence ID" value="NZ_CAJLEK010000168.1"/>
</dbReference>
<evidence type="ECO:0000256" key="1">
    <source>
        <dbReference type="ARBA" id="ARBA00022448"/>
    </source>
</evidence>
<evidence type="ECO:0000259" key="4">
    <source>
        <dbReference type="PROSITE" id="PS50893"/>
    </source>
</evidence>
<reference evidence="5 6" key="1">
    <citation type="submission" date="2022-06" db="EMBL/GenBank/DDBJ databases">
        <title>Isolation of gut microbiota from human fecal samples.</title>
        <authorList>
            <person name="Pamer E.G."/>
            <person name="Barat B."/>
            <person name="Waligurski E."/>
            <person name="Medina S."/>
            <person name="Paddock L."/>
            <person name="Mostad J."/>
        </authorList>
    </citation>
    <scope>NUCLEOTIDE SEQUENCE [LARGE SCALE GENOMIC DNA]</scope>
    <source>
        <strain evidence="5 6">DFI.9.90</strain>
    </source>
</reference>
<protein>
    <submittedName>
        <fullName evidence="5">Energy-coupling factor ABC transporter ATP-binding protein</fullName>
    </submittedName>
</protein>
<dbReference type="GeneID" id="95754921"/>